<dbReference type="InterPro" id="IPR051067">
    <property type="entry name" value="NHER"/>
</dbReference>
<proteinExistence type="predicted"/>
<feature type="region of interest" description="Disordered" evidence="2">
    <location>
        <begin position="717"/>
        <end position="863"/>
    </location>
</feature>
<gene>
    <name evidence="4" type="ORF">BRAFLDRAFT_118965</name>
</gene>
<keyword evidence="1" id="KW-0677">Repeat</keyword>
<dbReference type="PANTHER" id="PTHR14191:SF3">
    <property type="entry name" value="NA(+)_H(+) EXCHANGE REGULATORY COFACTOR-LIKE PROTEIN NRFL-1"/>
    <property type="match status" value="1"/>
</dbReference>
<dbReference type="Pfam" id="PF00595">
    <property type="entry name" value="PDZ"/>
    <property type="match status" value="2"/>
</dbReference>
<dbReference type="InterPro" id="IPR036322">
    <property type="entry name" value="WD40_repeat_dom_sf"/>
</dbReference>
<dbReference type="InterPro" id="IPR036034">
    <property type="entry name" value="PDZ_sf"/>
</dbReference>
<reference evidence="4" key="1">
    <citation type="journal article" date="2008" name="Nature">
        <title>The amphioxus genome and the evolution of the chordate karyotype.</title>
        <authorList>
            <consortium name="US DOE Joint Genome Institute (JGI-PGF)"/>
            <person name="Putnam N.H."/>
            <person name="Butts T."/>
            <person name="Ferrier D.E.K."/>
            <person name="Furlong R.F."/>
            <person name="Hellsten U."/>
            <person name="Kawashima T."/>
            <person name="Robinson-Rechavi M."/>
            <person name="Shoguchi E."/>
            <person name="Terry A."/>
            <person name="Yu J.-K."/>
            <person name="Benito-Gutierrez E.L."/>
            <person name="Dubchak I."/>
            <person name="Garcia-Fernandez J."/>
            <person name="Gibson-Brown J.J."/>
            <person name="Grigoriev I.V."/>
            <person name="Horton A.C."/>
            <person name="de Jong P.J."/>
            <person name="Jurka J."/>
            <person name="Kapitonov V.V."/>
            <person name="Kohara Y."/>
            <person name="Kuroki Y."/>
            <person name="Lindquist E."/>
            <person name="Lucas S."/>
            <person name="Osoegawa K."/>
            <person name="Pennacchio L.A."/>
            <person name="Salamov A.A."/>
            <person name="Satou Y."/>
            <person name="Sauka-Spengler T."/>
            <person name="Schmutz J."/>
            <person name="Shin-I T."/>
            <person name="Toyoda A."/>
            <person name="Bronner-Fraser M."/>
            <person name="Fujiyama A."/>
            <person name="Holland L.Z."/>
            <person name="Holland P.W.H."/>
            <person name="Satoh N."/>
            <person name="Rokhsar D.S."/>
        </authorList>
    </citation>
    <scope>NUCLEOTIDE SEQUENCE [LARGE SCALE GENOMIC DNA]</scope>
    <source>
        <strain evidence="4">S238N-H82</strain>
        <tissue evidence="4">Testes</tissue>
    </source>
</reference>
<dbReference type="InterPro" id="IPR001680">
    <property type="entry name" value="WD40_rpt"/>
</dbReference>
<feature type="region of interest" description="Disordered" evidence="2">
    <location>
        <begin position="571"/>
        <end position="612"/>
    </location>
</feature>
<dbReference type="eggNOG" id="KOG3528">
    <property type="taxonomic scope" value="Eukaryota"/>
</dbReference>
<dbReference type="SMART" id="SM00320">
    <property type="entry name" value="WD40"/>
    <property type="match status" value="7"/>
</dbReference>
<dbReference type="STRING" id="7739.C3Z6R5"/>
<feature type="compositionally biased region" description="Low complexity" evidence="2">
    <location>
        <begin position="742"/>
        <end position="768"/>
    </location>
</feature>
<dbReference type="Pfam" id="PF23342">
    <property type="entry name" value="WDR90_beta-prop_4th"/>
    <property type="match status" value="1"/>
</dbReference>
<evidence type="ECO:0000256" key="2">
    <source>
        <dbReference type="SAM" id="MobiDB-lite"/>
    </source>
</evidence>
<dbReference type="EMBL" id="GG666590">
    <property type="protein sequence ID" value="EEN51511.1"/>
    <property type="molecule type" value="Genomic_DNA"/>
</dbReference>
<dbReference type="InParanoid" id="C3Z6R5"/>
<evidence type="ECO:0000259" key="3">
    <source>
        <dbReference type="PROSITE" id="PS50106"/>
    </source>
</evidence>
<dbReference type="PANTHER" id="PTHR14191">
    <property type="entry name" value="PDZ DOMAIN CONTAINING PROTEIN"/>
    <property type="match status" value="1"/>
</dbReference>
<feature type="domain" description="PDZ" evidence="3">
    <location>
        <begin position="451"/>
        <end position="518"/>
    </location>
</feature>
<dbReference type="SUPFAM" id="SSF50978">
    <property type="entry name" value="WD40 repeat-like"/>
    <property type="match status" value="1"/>
</dbReference>
<sequence>MDDEMVLDGQVTCAAFDDTMDLGIVGTTGGTLWYINWVERTNIRLVSGHGSKSCTCVAFSSRAHPPPTRVGSDDVSSTYMVAGYSDGTVRMFELDSVEMVLKMHPHAVAITAVTFAADGRAILSGASDGLIAVSSPTTGMTLRILNDHKGAPITAMDTIFKQDKDYGVTAPILWLATSADRRVSVWAADWTRDLCELVDWMSFPAPAFDPDGNVVRKTDLAYYASLPPSLAQFVPDDPDTVVYTGYGMQRQVLRTSALTNWVQTMDISPKGNLLAFGDNERLVKLMDFQEGSFQDFVAHCDAVHLVRFTPSGKLLFTVAHNEIMVWEVLRTSALTNWVQTMDISPKGNLLAFGDNERLVKLMDFQEGSFQDFVAHCDAVHLVRFTPSGKLLFTVAHNEIMVWEGVQTELVDIGSSHAKPWKCWCERLEFPIQAGRVIKPSPVPCAEGVRSAAHLIRSKAGGREYGFHLHGEKGKHGQYVKSVDAGSPAEQSGLRPDDRVIEVNGVNIERETHQQVVDASLSQINQSLTQVVIRIKENPMEVRLLVVDHETDDYYKKQGVTVKESMAAVTTPVAADQTPEPPVENGVDHPEPAPEPAPVVSQAPTEEPPAQRVAVPPHLAPRLCHIAKGDSGYGFNLHGEKGHRGQFIRAIDAGSPAEVAGLKVQDRLVEVNGENIESLKHAEVVGKIKEGGNETTLLVVDKESDAFFQEKGVTITKEYVGGTPGVNGDPVVETPPPTPPAVEEPVSVTEVSSAPPVNSPVSSPDTSSPELPPPPTPEETPAPVVDIPPPPTEEPEPIPEPVANSTPEPEPQSAPSPASSPSEDSGVGDFTIDLATARQKVLSKKKARPSQMNWQNKHEIFNNM</sequence>
<feature type="domain" description="PDZ" evidence="3">
    <location>
        <begin position="622"/>
        <end position="702"/>
    </location>
</feature>
<dbReference type="InterPro" id="IPR015943">
    <property type="entry name" value="WD40/YVTN_repeat-like_dom_sf"/>
</dbReference>
<dbReference type="InterPro" id="IPR055440">
    <property type="entry name" value="Beta-prop_WDR90_4th"/>
</dbReference>
<dbReference type="Gene3D" id="2.130.10.10">
    <property type="entry name" value="YVTN repeat-like/Quinoprotein amine dehydrogenase"/>
    <property type="match status" value="2"/>
</dbReference>
<protein>
    <recommendedName>
        <fullName evidence="3">PDZ domain-containing protein</fullName>
    </recommendedName>
</protein>
<dbReference type="AlphaFoldDB" id="C3Z6R5"/>
<dbReference type="CDD" id="cd06768">
    <property type="entry name" value="PDZ_NHERF-like"/>
    <property type="match status" value="2"/>
</dbReference>
<organism>
    <name type="scientific">Branchiostoma floridae</name>
    <name type="common">Florida lancelet</name>
    <name type="synonym">Amphioxus</name>
    <dbReference type="NCBI Taxonomy" id="7739"/>
    <lineage>
        <taxon>Eukaryota</taxon>
        <taxon>Metazoa</taxon>
        <taxon>Chordata</taxon>
        <taxon>Cephalochordata</taxon>
        <taxon>Leptocardii</taxon>
        <taxon>Amphioxiformes</taxon>
        <taxon>Branchiostomatidae</taxon>
        <taxon>Branchiostoma</taxon>
    </lineage>
</organism>
<dbReference type="Gene3D" id="2.30.42.10">
    <property type="match status" value="2"/>
</dbReference>
<evidence type="ECO:0000313" key="4">
    <source>
        <dbReference type="EMBL" id="EEN51511.1"/>
    </source>
</evidence>
<dbReference type="PROSITE" id="PS50106">
    <property type="entry name" value="PDZ"/>
    <property type="match status" value="2"/>
</dbReference>
<feature type="compositionally biased region" description="Pro residues" evidence="2">
    <location>
        <begin position="732"/>
        <end position="741"/>
    </location>
</feature>
<dbReference type="eggNOG" id="KOG0266">
    <property type="taxonomic scope" value="Eukaryota"/>
</dbReference>
<dbReference type="SMART" id="SM00228">
    <property type="entry name" value="PDZ"/>
    <property type="match status" value="2"/>
</dbReference>
<name>C3Z6R5_BRAFL</name>
<feature type="compositionally biased region" description="Pro residues" evidence="2">
    <location>
        <begin position="769"/>
        <end position="791"/>
    </location>
</feature>
<accession>C3Z6R5</accession>
<dbReference type="SUPFAM" id="SSF50156">
    <property type="entry name" value="PDZ domain-like"/>
    <property type="match status" value="2"/>
</dbReference>
<dbReference type="InterPro" id="IPR001478">
    <property type="entry name" value="PDZ"/>
</dbReference>
<evidence type="ECO:0000256" key="1">
    <source>
        <dbReference type="ARBA" id="ARBA00022737"/>
    </source>
</evidence>